<feature type="region of interest" description="Disordered" evidence="7">
    <location>
        <begin position="229"/>
        <end position="278"/>
    </location>
</feature>
<keyword evidence="3" id="KW-0863">Zinc-finger</keyword>
<dbReference type="SMART" id="SM01180">
    <property type="entry name" value="DWNN"/>
    <property type="match status" value="1"/>
</dbReference>
<keyword evidence="4" id="KW-0862">Zinc</keyword>
<dbReference type="Pfam" id="PF08783">
    <property type="entry name" value="DWNN"/>
    <property type="match status" value="1"/>
</dbReference>
<feature type="region of interest" description="Disordered" evidence="7">
    <location>
        <begin position="621"/>
        <end position="733"/>
    </location>
</feature>
<evidence type="ECO:0000313" key="9">
    <source>
        <dbReference type="EMBL" id="KAL3822870.1"/>
    </source>
</evidence>
<name>A0ABD3SEI1_9STRA</name>
<evidence type="ECO:0000256" key="6">
    <source>
        <dbReference type="SAM" id="Coils"/>
    </source>
</evidence>
<feature type="coiled-coil region" evidence="6">
    <location>
        <begin position="393"/>
        <end position="420"/>
    </location>
</feature>
<dbReference type="AlphaFoldDB" id="A0ABD3SEI1"/>
<dbReference type="InterPro" id="IPR014891">
    <property type="entry name" value="DWNN_domain"/>
</dbReference>
<feature type="compositionally biased region" description="Gly residues" evidence="7">
    <location>
        <begin position="242"/>
        <end position="264"/>
    </location>
</feature>
<dbReference type="PROSITE" id="PS51282">
    <property type="entry name" value="DWNN"/>
    <property type="match status" value="1"/>
</dbReference>
<evidence type="ECO:0000256" key="7">
    <source>
        <dbReference type="SAM" id="MobiDB-lite"/>
    </source>
</evidence>
<gene>
    <name evidence="9" type="ORF">ACHAXA_006234</name>
</gene>
<feature type="region of interest" description="Disordered" evidence="7">
    <location>
        <begin position="510"/>
        <end position="596"/>
    </location>
</feature>
<feature type="region of interest" description="Disordered" evidence="7">
    <location>
        <begin position="130"/>
        <end position="164"/>
    </location>
</feature>
<evidence type="ECO:0000256" key="5">
    <source>
        <dbReference type="ARBA" id="ARBA00023242"/>
    </source>
</evidence>
<proteinExistence type="predicted"/>
<evidence type="ECO:0000256" key="4">
    <source>
        <dbReference type="ARBA" id="ARBA00022833"/>
    </source>
</evidence>
<feature type="compositionally biased region" description="Gly residues" evidence="7">
    <location>
        <begin position="96"/>
        <end position="113"/>
    </location>
</feature>
<dbReference type="Proteomes" id="UP001530377">
    <property type="component" value="Unassembled WGS sequence"/>
</dbReference>
<evidence type="ECO:0000313" key="10">
    <source>
        <dbReference type="Proteomes" id="UP001530377"/>
    </source>
</evidence>
<keyword evidence="6" id="KW-0175">Coiled coil</keyword>
<comment type="subcellular location">
    <subcellularLocation>
        <location evidence="1">Nucleus</location>
    </subcellularLocation>
</comment>
<keyword evidence="5" id="KW-0539">Nucleus</keyword>
<evidence type="ECO:0000256" key="1">
    <source>
        <dbReference type="ARBA" id="ARBA00004123"/>
    </source>
</evidence>
<sequence length="820" mass="85123">MTSTILYKFRSGTSFEPLPLPGTSARLFDIKRAIVRAKGLDGGGGGPTLEFDLSIRNASTDEVYDDESMILPRGTRIVVRRVAAERGRGILSRIAGQGGGGGTSSSHGGGGGRVNNAAARDGFYTIRSRDRDADDEFVDSSAPIPPPPSIGIGGGAPAQPTAEVNESRELEALRAVTDQAGSVYGASSSSSSSPPPKFHGRPNADPELRQQEMMGAPQPKKRATGIPRTFLTLGANPPPSAGGEGGVSADGPANVGGGDGGGTAGDEDGGQQQPQGNLAAQLQPSAQAFQALVRSGGGQSLTSSSRRRDLDYALKLTATSVPEHLQCGICHSIVKSAMLVPWDTAEGRSTCESCIRDGLTKNGFTCPLTGTEGVSPDDLFPNVGLRKAADAFVRDVMAKMDAIEKQIEAEQEEEERKRVAAVAERGKVGSGNDFDDGKDGIVLGRRAKRSNKKRKGGVNDDLLFGGDDEFGGDVFDVAVDDNDDDDEPEDLDETATAAASLAIDDNAKTETMGGVAKNDGKNEIVDAANVNRQASNETNAHKSDKPDADDDASAKDRPKNSDDAVPPSPTKTTGPRAVRKEAPKRRGPPAGYVLGPAGVGGGGAGVMTSPPQNVMNNMMQQFPPPPPPPPPPMRVGGPPVQGDMGRGGGGRGMGGGGRFHPGRFNPNHTQQLQPFPYHHHQQPQPYPPHNGAGRGPIGYANQQGGGRGGGFHGNQQWDENNNNGNDWNRKRPLDAMIGPLGSQGGNVHQWRGGGEPNHPHGGGFPHQGGGWAPGGGGGPRDFCYQGRGGAFNSGGRFLGGGRGGFDGRGGGQWNGGRGHF</sequence>
<dbReference type="Gene3D" id="3.10.20.90">
    <property type="entry name" value="Phosphatidylinositol 3-kinase Catalytic Subunit, Chain A, domain 1"/>
    <property type="match status" value="1"/>
</dbReference>
<feature type="compositionally biased region" description="Gly residues" evidence="7">
    <location>
        <begin position="644"/>
        <end position="659"/>
    </location>
</feature>
<comment type="caution">
    <text evidence="9">The sequence shown here is derived from an EMBL/GenBank/DDBJ whole genome shotgun (WGS) entry which is preliminary data.</text>
</comment>
<feature type="region of interest" description="Disordered" evidence="7">
    <location>
        <begin position="754"/>
        <end position="777"/>
    </location>
</feature>
<evidence type="ECO:0000259" key="8">
    <source>
        <dbReference type="PROSITE" id="PS51282"/>
    </source>
</evidence>
<dbReference type="PANTHER" id="PTHR15439">
    <property type="entry name" value="RETINOBLASTOMA-BINDING PROTEIN 6"/>
    <property type="match status" value="1"/>
</dbReference>
<feature type="compositionally biased region" description="Low complexity" evidence="7">
    <location>
        <begin position="713"/>
        <end position="726"/>
    </location>
</feature>
<dbReference type="InterPro" id="IPR033489">
    <property type="entry name" value="RBBP6"/>
</dbReference>
<dbReference type="CDD" id="cd16620">
    <property type="entry name" value="vRING-HC-C4C4_RBBP6"/>
    <property type="match status" value="1"/>
</dbReference>
<keyword evidence="10" id="KW-1185">Reference proteome</keyword>
<feature type="compositionally biased region" description="Low complexity" evidence="7">
    <location>
        <begin position="634"/>
        <end position="643"/>
    </location>
</feature>
<keyword evidence="2" id="KW-0479">Metal-binding</keyword>
<protein>
    <recommendedName>
        <fullName evidence="8">DWNN domain-containing protein</fullName>
    </recommendedName>
</protein>
<dbReference type="EMBL" id="JALLPB020000052">
    <property type="protein sequence ID" value="KAL3822870.1"/>
    <property type="molecule type" value="Genomic_DNA"/>
</dbReference>
<accession>A0ABD3SEI1</accession>
<feature type="compositionally biased region" description="Pro residues" evidence="7">
    <location>
        <begin position="622"/>
        <end position="633"/>
    </location>
</feature>
<feature type="region of interest" description="Disordered" evidence="7">
    <location>
        <begin position="94"/>
        <end position="117"/>
    </location>
</feature>
<feature type="compositionally biased region" description="Gly residues" evidence="7">
    <location>
        <begin position="703"/>
        <end position="712"/>
    </location>
</feature>
<evidence type="ECO:0000256" key="3">
    <source>
        <dbReference type="ARBA" id="ARBA00022771"/>
    </source>
</evidence>
<feature type="compositionally biased region" description="Basic and acidic residues" evidence="7">
    <location>
        <begin position="539"/>
        <end position="562"/>
    </location>
</feature>
<feature type="domain" description="DWNN" evidence="8">
    <location>
        <begin position="5"/>
        <end position="83"/>
    </location>
</feature>
<dbReference type="PANTHER" id="PTHR15439:SF0">
    <property type="entry name" value="CELL DIVISION CYCLE AND APOPTOSIS REGULATOR PROTEIN 1-RELATED"/>
    <property type="match status" value="1"/>
</dbReference>
<dbReference type="InterPro" id="IPR013083">
    <property type="entry name" value="Znf_RING/FYVE/PHD"/>
</dbReference>
<organism evidence="9 10">
    <name type="scientific">Cyclostephanos tholiformis</name>
    <dbReference type="NCBI Taxonomy" id="382380"/>
    <lineage>
        <taxon>Eukaryota</taxon>
        <taxon>Sar</taxon>
        <taxon>Stramenopiles</taxon>
        <taxon>Ochrophyta</taxon>
        <taxon>Bacillariophyta</taxon>
        <taxon>Coscinodiscophyceae</taxon>
        <taxon>Thalassiosirophycidae</taxon>
        <taxon>Stephanodiscales</taxon>
        <taxon>Stephanodiscaceae</taxon>
        <taxon>Cyclostephanos</taxon>
    </lineage>
</organism>
<dbReference type="Gene3D" id="3.30.40.10">
    <property type="entry name" value="Zinc/RING finger domain, C3HC4 (zinc finger)"/>
    <property type="match status" value="1"/>
</dbReference>
<feature type="region of interest" description="Disordered" evidence="7">
    <location>
        <begin position="181"/>
        <end position="205"/>
    </location>
</feature>
<dbReference type="SUPFAM" id="SSF57850">
    <property type="entry name" value="RING/U-box"/>
    <property type="match status" value="1"/>
</dbReference>
<evidence type="ECO:0000256" key="2">
    <source>
        <dbReference type="ARBA" id="ARBA00022723"/>
    </source>
</evidence>
<dbReference type="GO" id="GO:0008270">
    <property type="term" value="F:zinc ion binding"/>
    <property type="evidence" value="ECO:0007669"/>
    <property type="project" value="UniProtKB-KW"/>
</dbReference>
<reference evidence="9 10" key="1">
    <citation type="submission" date="2024-10" db="EMBL/GenBank/DDBJ databases">
        <title>Updated reference genomes for cyclostephanoid diatoms.</title>
        <authorList>
            <person name="Roberts W.R."/>
            <person name="Alverson A.J."/>
        </authorList>
    </citation>
    <scope>NUCLEOTIDE SEQUENCE [LARGE SCALE GENOMIC DNA]</scope>
    <source>
        <strain evidence="9 10">AJA228-03</strain>
    </source>
</reference>
<dbReference type="GO" id="GO:0005634">
    <property type="term" value="C:nucleus"/>
    <property type="evidence" value="ECO:0007669"/>
    <property type="project" value="UniProtKB-SubCell"/>
</dbReference>